<dbReference type="AlphaFoldDB" id="A0A2S2NB26"/>
<accession>A0A2S2NB26</accession>
<dbReference type="EMBL" id="GGMR01001795">
    <property type="protein sequence ID" value="MBY14414.1"/>
    <property type="molecule type" value="Transcribed_RNA"/>
</dbReference>
<evidence type="ECO:0000313" key="1">
    <source>
        <dbReference type="EMBL" id="MBY14414.1"/>
    </source>
</evidence>
<reference evidence="1" key="1">
    <citation type="submission" date="2018-04" db="EMBL/GenBank/DDBJ databases">
        <title>Transcriptome of Schizaphis graminum biotype I.</title>
        <authorList>
            <person name="Scully E.D."/>
            <person name="Geib S.M."/>
            <person name="Palmer N.A."/>
            <person name="Koch K."/>
            <person name="Bradshaw J."/>
            <person name="Heng-Moss T."/>
            <person name="Sarath G."/>
        </authorList>
    </citation>
    <scope>NUCLEOTIDE SEQUENCE</scope>
</reference>
<sequence length="103" mass="12136">MLDRNIKYEDKSLNIVNQYKQSEDVIQNNLMQFCDNDDNNTLILNSQQFQPVTDLHIQLENSDQKEDFLNVSQFSDIIATLDEQNHNIFNIENDLLDIKSIFL</sequence>
<gene>
    <name evidence="1" type="ORF">g.175455</name>
</gene>
<proteinExistence type="predicted"/>
<name>A0A2S2NB26_SCHGA</name>
<protein>
    <submittedName>
        <fullName evidence="1">Uncharacterized protein</fullName>
    </submittedName>
</protein>
<organism evidence="1">
    <name type="scientific">Schizaphis graminum</name>
    <name type="common">Green bug aphid</name>
    <dbReference type="NCBI Taxonomy" id="13262"/>
    <lineage>
        <taxon>Eukaryota</taxon>
        <taxon>Metazoa</taxon>
        <taxon>Ecdysozoa</taxon>
        <taxon>Arthropoda</taxon>
        <taxon>Hexapoda</taxon>
        <taxon>Insecta</taxon>
        <taxon>Pterygota</taxon>
        <taxon>Neoptera</taxon>
        <taxon>Paraneoptera</taxon>
        <taxon>Hemiptera</taxon>
        <taxon>Sternorrhyncha</taxon>
        <taxon>Aphidomorpha</taxon>
        <taxon>Aphidoidea</taxon>
        <taxon>Aphididae</taxon>
        <taxon>Aphidini</taxon>
        <taxon>Schizaphis</taxon>
    </lineage>
</organism>